<dbReference type="GO" id="GO:0005524">
    <property type="term" value="F:ATP binding"/>
    <property type="evidence" value="ECO:0007669"/>
    <property type="project" value="UniProtKB-KW"/>
</dbReference>
<dbReference type="Gene3D" id="3.40.50.300">
    <property type="entry name" value="P-loop containing nucleotide triphosphate hydrolases"/>
    <property type="match status" value="1"/>
</dbReference>
<feature type="domain" description="ABC transporter" evidence="6">
    <location>
        <begin position="7"/>
        <end position="241"/>
    </location>
</feature>
<dbReference type="InterPro" id="IPR027417">
    <property type="entry name" value="P-loop_NTPase"/>
</dbReference>
<name>A0ABS5DZ55_9BURK</name>
<reference evidence="7 8" key="1">
    <citation type="submission" date="2021-04" db="EMBL/GenBank/DDBJ databases">
        <title>The genome sequence of type strain Ideonella paludis KCTC 32238.</title>
        <authorList>
            <person name="Liu Y."/>
        </authorList>
    </citation>
    <scope>NUCLEOTIDE SEQUENCE [LARGE SCALE GENOMIC DNA]</scope>
    <source>
        <strain evidence="7 8">KCTC 32238</strain>
    </source>
</reference>
<evidence type="ECO:0000313" key="7">
    <source>
        <dbReference type="EMBL" id="MBQ0936433.1"/>
    </source>
</evidence>
<comment type="similarity">
    <text evidence="1">Belongs to the ABC transporter superfamily.</text>
</comment>
<dbReference type="Pfam" id="PF00005">
    <property type="entry name" value="ABC_tran"/>
    <property type="match status" value="1"/>
</dbReference>
<keyword evidence="8" id="KW-1185">Reference proteome</keyword>
<keyword evidence="2" id="KW-0813">Transport</keyword>
<evidence type="ECO:0000256" key="1">
    <source>
        <dbReference type="ARBA" id="ARBA00005417"/>
    </source>
</evidence>
<accession>A0ABS5DZ55</accession>
<dbReference type="InterPro" id="IPR003439">
    <property type="entry name" value="ABC_transporter-like_ATP-bd"/>
</dbReference>
<dbReference type="RefSeq" id="WP_210809788.1">
    <property type="nucleotide sequence ID" value="NZ_JAGQDG010000005.1"/>
</dbReference>
<dbReference type="SUPFAM" id="SSF52540">
    <property type="entry name" value="P-loop containing nucleoside triphosphate hydrolases"/>
    <property type="match status" value="1"/>
</dbReference>
<dbReference type="InterPro" id="IPR003593">
    <property type="entry name" value="AAA+_ATPase"/>
</dbReference>
<evidence type="ECO:0000259" key="6">
    <source>
        <dbReference type="PROSITE" id="PS50893"/>
    </source>
</evidence>
<keyword evidence="4" id="KW-0547">Nucleotide-binding</keyword>
<evidence type="ECO:0000256" key="5">
    <source>
        <dbReference type="ARBA" id="ARBA00022840"/>
    </source>
</evidence>
<evidence type="ECO:0000256" key="3">
    <source>
        <dbReference type="ARBA" id="ARBA00022475"/>
    </source>
</evidence>
<organism evidence="7 8">
    <name type="scientific">Ideonella paludis</name>
    <dbReference type="NCBI Taxonomy" id="1233411"/>
    <lineage>
        <taxon>Bacteria</taxon>
        <taxon>Pseudomonadati</taxon>
        <taxon>Pseudomonadota</taxon>
        <taxon>Betaproteobacteria</taxon>
        <taxon>Burkholderiales</taxon>
        <taxon>Sphaerotilaceae</taxon>
        <taxon>Ideonella</taxon>
    </lineage>
</organism>
<dbReference type="Proteomes" id="UP000672097">
    <property type="component" value="Unassembled WGS sequence"/>
</dbReference>
<comment type="caution">
    <text evidence="7">The sequence shown here is derived from an EMBL/GenBank/DDBJ whole genome shotgun (WGS) entry which is preliminary data.</text>
</comment>
<dbReference type="InterPro" id="IPR050166">
    <property type="entry name" value="ABC_transporter_ATP-bind"/>
</dbReference>
<evidence type="ECO:0000313" key="8">
    <source>
        <dbReference type="Proteomes" id="UP000672097"/>
    </source>
</evidence>
<dbReference type="SMART" id="SM00382">
    <property type="entry name" value="AAA"/>
    <property type="match status" value="1"/>
</dbReference>
<dbReference type="PANTHER" id="PTHR42788">
    <property type="entry name" value="TAURINE IMPORT ATP-BINDING PROTEIN-RELATED"/>
    <property type="match status" value="1"/>
</dbReference>
<evidence type="ECO:0000256" key="2">
    <source>
        <dbReference type="ARBA" id="ARBA00022448"/>
    </source>
</evidence>
<proteinExistence type="inferred from homology"/>
<keyword evidence="5 7" id="KW-0067">ATP-binding</keyword>
<protein>
    <submittedName>
        <fullName evidence="7">ATP-binding cassette domain-containing protein</fullName>
    </submittedName>
</protein>
<dbReference type="EMBL" id="JAGQDG010000005">
    <property type="protein sequence ID" value="MBQ0936433.1"/>
    <property type="molecule type" value="Genomic_DNA"/>
</dbReference>
<evidence type="ECO:0000256" key="4">
    <source>
        <dbReference type="ARBA" id="ARBA00022741"/>
    </source>
</evidence>
<dbReference type="PANTHER" id="PTHR42788:SF19">
    <property type="entry name" value="ALIPHATIC SULFONATES IMPORT ATP-BINDING PROTEIN SSUB 2"/>
    <property type="match status" value="1"/>
</dbReference>
<keyword evidence="3" id="KW-1003">Cell membrane</keyword>
<sequence>MSAFQSIELKAAQRRYETGLLALDGVDLKVARGELVSVVGPAGCGRSSLLRLLAGLDRPSSGEVLRNGEPARGALSDAGMVFQEPTLMSWASVAVNVELPLRLQGVSPEKREAAARDALQRVGLADLADAAPRGMDRAQKMRAALARALVAKPAMLLLDDAFAGLEDASRLVLQDLLLSLWRPEGGTAKFAAVVVTNNVEEAVMLGQRIVVMAERPGRVVEEIKVTGTAKRDASFRDSAAFSKACEKVRAALARVSAPTETIAG</sequence>
<dbReference type="PROSITE" id="PS50893">
    <property type="entry name" value="ABC_TRANSPORTER_2"/>
    <property type="match status" value="1"/>
</dbReference>
<gene>
    <name evidence="7" type="ORF">KAK11_13915</name>
</gene>
<keyword evidence="3" id="KW-0472">Membrane</keyword>